<reference evidence="9 10" key="1">
    <citation type="submission" date="2023-04" db="EMBL/GenBank/DDBJ databases">
        <title>A long-awaited taxogenomic arrangement of the family Halomonadaceae.</title>
        <authorList>
            <person name="De La Haba R."/>
            <person name="Chuvochina M."/>
            <person name="Wittouck S."/>
            <person name="Arahal D.R."/>
            <person name="Sanchez-Porro C."/>
            <person name="Hugenholtz P."/>
            <person name="Ventosa A."/>
        </authorList>
    </citation>
    <scope>NUCLEOTIDE SEQUENCE [LARGE SCALE GENOMIC DNA]</scope>
    <source>
        <strain evidence="9 10">DSM 22428</strain>
    </source>
</reference>
<evidence type="ECO:0000313" key="10">
    <source>
        <dbReference type="Proteomes" id="UP001269375"/>
    </source>
</evidence>
<keyword evidence="10" id="KW-1185">Reference proteome</keyword>
<name>A0ABU1GXI8_9GAMM</name>
<dbReference type="Proteomes" id="UP001269375">
    <property type="component" value="Unassembled WGS sequence"/>
</dbReference>
<dbReference type="PRINTS" id="PR00420">
    <property type="entry name" value="RNGMNOXGNASE"/>
</dbReference>
<evidence type="ECO:0000259" key="8">
    <source>
        <dbReference type="Pfam" id="PF01494"/>
    </source>
</evidence>
<dbReference type="PANTHER" id="PTHR43876">
    <property type="entry name" value="UBIQUINONE BIOSYNTHESIS MONOOXYGENASE COQ6, MITOCHONDRIAL"/>
    <property type="match status" value="1"/>
</dbReference>
<feature type="domain" description="FAD-binding" evidence="8">
    <location>
        <begin position="6"/>
        <end position="331"/>
    </location>
</feature>
<evidence type="ECO:0000256" key="1">
    <source>
        <dbReference type="ARBA" id="ARBA00001974"/>
    </source>
</evidence>
<keyword evidence="5" id="KW-0274">FAD</keyword>
<comment type="similarity">
    <text evidence="3">Belongs to the UbiH/COQ6 family.</text>
</comment>
<protein>
    <submittedName>
        <fullName evidence="9">FAD-dependent monooxygenase</fullName>
    </submittedName>
</protein>
<dbReference type="EMBL" id="JARWAO010000006">
    <property type="protein sequence ID" value="MDR5896761.1"/>
    <property type="molecule type" value="Genomic_DNA"/>
</dbReference>
<gene>
    <name evidence="9" type="ORF">QC825_11810</name>
</gene>
<evidence type="ECO:0000256" key="6">
    <source>
        <dbReference type="ARBA" id="ARBA00023002"/>
    </source>
</evidence>
<dbReference type="InterPro" id="IPR051205">
    <property type="entry name" value="UbiH/COQ6_monooxygenase"/>
</dbReference>
<evidence type="ECO:0000256" key="4">
    <source>
        <dbReference type="ARBA" id="ARBA00022630"/>
    </source>
</evidence>
<dbReference type="GO" id="GO:0004497">
    <property type="term" value="F:monooxygenase activity"/>
    <property type="evidence" value="ECO:0007669"/>
    <property type="project" value="UniProtKB-KW"/>
</dbReference>
<organism evidence="9 10">
    <name type="scientific">Larsenimonas suaedae</name>
    <dbReference type="NCBI Taxonomy" id="1851019"/>
    <lineage>
        <taxon>Bacteria</taxon>
        <taxon>Pseudomonadati</taxon>
        <taxon>Pseudomonadota</taxon>
        <taxon>Gammaproteobacteria</taxon>
        <taxon>Oceanospirillales</taxon>
        <taxon>Halomonadaceae</taxon>
        <taxon>Larsenimonas</taxon>
    </lineage>
</organism>
<sequence>MTHTRYDVAIIGGGMTGAALAQALADTDLTIALIEPAPPAAFDPTAAPDLRISSLNQSSCTFLERLGVLEAIKAKRAHPFVRLSVWEELEGERLARRRWNQATFDARDIQHDQLGYMVENRVIQRTLWDALEHRPNVGIHAPARLEALTLDPDGVRITLDDGTHFEASLVVGAEGARSSVRTAANIEVDTRPYGHKAMIVNVLLDAPPLDITWQAFTPSGPHALLPLFKADEHGHQSYASLVWYDAPERIDTLSALSMEALKAELETTFPGELPAVNEVLGCGSFPLVRQHATRYVQDRVALIGDAAHVINPLAGQGVNLGFQDVEALSELIQSARSAGKPFWAQHVLNEYALKRQFANRVMMSAMDVFYHGFKHQALPLKLLRNAGLALAERAGPGKRKVMAYAMGLSRP</sequence>
<dbReference type="PANTHER" id="PTHR43876:SF10">
    <property type="entry name" value="3-DEMETHOXYUBIQUINOL 3-HYDROXYLASE"/>
    <property type="match status" value="1"/>
</dbReference>
<keyword evidence="7 9" id="KW-0503">Monooxygenase</keyword>
<dbReference type="Pfam" id="PF01494">
    <property type="entry name" value="FAD_binding_3"/>
    <property type="match status" value="1"/>
</dbReference>
<dbReference type="Gene3D" id="3.50.50.60">
    <property type="entry name" value="FAD/NAD(P)-binding domain"/>
    <property type="match status" value="2"/>
</dbReference>
<dbReference type="SUPFAM" id="SSF51905">
    <property type="entry name" value="FAD/NAD(P)-binding domain"/>
    <property type="match status" value="1"/>
</dbReference>
<dbReference type="InterPro" id="IPR010971">
    <property type="entry name" value="UbiH/COQ6"/>
</dbReference>
<comment type="pathway">
    <text evidence="2">Cofactor biosynthesis; ubiquinone biosynthesis.</text>
</comment>
<comment type="cofactor">
    <cofactor evidence="1">
        <name>FAD</name>
        <dbReference type="ChEBI" id="CHEBI:57692"/>
    </cofactor>
</comment>
<dbReference type="InterPro" id="IPR002938">
    <property type="entry name" value="FAD-bd"/>
</dbReference>
<keyword evidence="4" id="KW-0285">Flavoprotein</keyword>
<dbReference type="InterPro" id="IPR036188">
    <property type="entry name" value="FAD/NAD-bd_sf"/>
</dbReference>
<proteinExistence type="inferred from homology"/>
<evidence type="ECO:0000313" key="9">
    <source>
        <dbReference type="EMBL" id="MDR5896761.1"/>
    </source>
</evidence>
<evidence type="ECO:0000256" key="7">
    <source>
        <dbReference type="ARBA" id="ARBA00023033"/>
    </source>
</evidence>
<dbReference type="NCBIfam" id="TIGR01988">
    <property type="entry name" value="Ubi-OHases"/>
    <property type="match status" value="1"/>
</dbReference>
<dbReference type="RefSeq" id="WP_251590241.1">
    <property type="nucleotide sequence ID" value="NZ_JAMLJI010000001.1"/>
</dbReference>
<evidence type="ECO:0000256" key="5">
    <source>
        <dbReference type="ARBA" id="ARBA00022827"/>
    </source>
</evidence>
<evidence type="ECO:0000256" key="3">
    <source>
        <dbReference type="ARBA" id="ARBA00005349"/>
    </source>
</evidence>
<comment type="caution">
    <text evidence="9">The sequence shown here is derived from an EMBL/GenBank/DDBJ whole genome shotgun (WGS) entry which is preliminary data.</text>
</comment>
<accession>A0ABU1GXI8</accession>
<keyword evidence="6" id="KW-0560">Oxidoreductase</keyword>
<evidence type="ECO:0000256" key="2">
    <source>
        <dbReference type="ARBA" id="ARBA00004749"/>
    </source>
</evidence>